<dbReference type="OrthoDB" id="4330117at2759"/>
<organism evidence="7 8">
    <name type="scientific">Penicillium polonicum</name>
    <dbReference type="NCBI Taxonomy" id="60169"/>
    <lineage>
        <taxon>Eukaryota</taxon>
        <taxon>Fungi</taxon>
        <taxon>Dikarya</taxon>
        <taxon>Ascomycota</taxon>
        <taxon>Pezizomycotina</taxon>
        <taxon>Eurotiomycetes</taxon>
        <taxon>Eurotiomycetidae</taxon>
        <taxon>Eurotiales</taxon>
        <taxon>Aspergillaceae</taxon>
        <taxon>Penicillium</taxon>
    </lineage>
</organism>
<keyword evidence="3" id="KW-0804">Transcription</keyword>
<proteinExistence type="predicted"/>
<dbReference type="Gene3D" id="4.10.240.10">
    <property type="entry name" value="Zn(2)-C6 fungal-type DNA-binding domain"/>
    <property type="match status" value="1"/>
</dbReference>
<keyword evidence="2" id="KW-0238">DNA-binding</keyword>
<evidence type="ECO:0000313" key="8">
    <source>
        <dbReference type="Proteomes" id="UP000191408"/>
    </source>
</evidence>
<keyword evidence="8" id="KW-1185">Reference proteome</keyword>
<evidence type="ECO:0000313" key="7">
    <source>
        <dbReference type="EMBL" id="OQD64519.1"/>
    </source>
</evidence>
<sequence>MNMLVHDLGFAHRACDRCHGQKLRCRKESNSSACVRCARAGVRCTPRQMRLRSRAHSNKDSQQPHLQSHQDAETESQRHATQEESTNYVNNGISNDFNYLPMTMLDMSSDLNLESDSTAFQGDINPELAARYRPPGADSRTPNLHMTDQSYSQALPDPRTVDQAAHKHWGDIPSEHSSEELCDFTLPTAMHPSFPSASLRRNISLSPHRPQDEDNLMGLDQRRGNSRSCDVPNPGTDSGYGNELSPSDLLQSPHVDDTQDPEIQLRAHQRNREEPPITIPEAHHSNMSSWIRQLSNSNLQLHQHMHSIPMVEPENEGRRDNSENFLTCPDREKQIPVDRTFKLSSQYTELLTSICSRLESCRSRNDTRGLARLVLDQSSQLLVLSSYMCLLQSYDKILQHIKAWLEVRLKMGVRGSASNLKEGEGSSYLPTRLPGLTVGTFEFSKTSSVSSLVLMCIVETNIMQMHSLISECMRPASKEVTGSSCTSGAEKRPMSRVSAMGDGLSSVAKVTLQAIEANEDSILQLVRGVSKLALQRVML</sequence>
<name>A0A1V6NIU4_PENPO</name>
<feature type="region of interest" description="Disordered" evidence="5">
    <location>
        <begin position="48"/>
        <end position="91"/>
    </location>
</feature>
<dbReference type="Proteomes" id="UP000191408">
    <property type="component" value="Unassembled WGS sequence"/>
</dbReference>
<reference evidence="8" key="1">
    <citation type="journal article" date="2017" name="Nat. Microbiol.">
        <title>Global analysis of biosynthetic gene clusters reveals vast potential of secondary metabolite production in Penicillium species.</title>
        <authorList>
            <person name="Nielsen J.C."/>
            <person name="Grijseels S."/>
            <person name="Prigent S."/>
            <person name="Ji B."/>
            <person name="Dainat J."/>
            <person name="Nielsen K.F."/>
            <person name="Frisvad J.C."/>
            <person name="Workman M."/>
            <person name="Nielsen J."/>
        </authorList>
    </citation>
    <scope>NUCLEOTIDE SEQUENCE [LARGE SCALE GENOMIC DNA]</scope>
    <source>
        <strain evidence="8">IBT 4502</strain>
    </source>
</reference>
<evidence type="ECO:0000256" key="3">
    <source>
        <dbReference type="ARBA" id="ARBA00023163"/>
    </source>
</evidence>
<dbReference type="GO" id="GO:0000981">
    <property type="term" value="F:DNA-binding transcription factor activity, RNA polymerase II-specific"/>
    <property type="evidence" value="ECO:0007669"/>
    <property type="project" value="InterPro"/>
</dbReference>
<protein>
    <recommendedName>
        <fullName evidence="6">Zn(2)-C6 fungal-type domain-containing protein</fullName>
    </recommendedName>
</protein>
<comment type="caution">
    <text evidence="7">The sequence shown here is derived from an EMBL/GenBank/DDBJ whole genome shotgun (WGS) entry which is preliminary data.</text>
</comment>
<dbReference type="PROSITE" id="PS00463">
    <property type="entry name" value="ZN2_CY6_FUNGAL_1"/>
    <property type="match status" value="1"/>
</dbReference>
<feature type="domain" description="Zn(2)-C6 fungal-type" evidence="6">
    <location>
        <begin position="14"/>
        <end position="45"/>
    </location>
</feature>
<dbReference type="InterPro" id="IPR036864">
    <property type="entry name" value="Zn2-C6_fun-type_DNA-bd_sf"/>
</dbReference>
<dbReference type="InterPro" id="IPR001138">
    <property type="entry name" value="Zn2Cys6_DnaBD"/>
</dbReference>
<evidence type="ECO:0000259" key="6">
    <source>
        <dbReference type="PROSITE" id="PS50048"/>
    </source>
</evidence>
<evidence type="ECO:0000256" key="1">
    <source>
        <dbReference type="ARBA" id="ARBA00023015"/>
    </source>
</evidence>
<evidence type="ECO:0000256" key="4">
    <source>
        <dbReference type="ARBA" id="ARBA00023242"/>
    </source>
</evidence>
<dbReference type="GO" id="GO:0008270">
    <property type="term" value="F:zinc ion binding"/>
    <property type="evidence" value="ECO:0007669"/>
    <property type="project" value="InterPro"/>
</dbReference>
<keyword evidence="1" id="KW-0805">Transcription regulation</keyword>
<dbReference type="EMBL" id="MDYM01000007">
    <property type="protein sequence ID" value="OQD64519.1"/>
    <property type="molecule type" value="Genomic_DNA"/>
</dbReference>
<dbReference type="PROSITE" id="PS50048">
    <property type="entry name" value="ZN2_CY6_FUNGAL_2"/>
    <property type="match status" value="1"/>
</dbReference>
<dbReference type="SUPFAM" id="SSF57701">
    <property type="entry name" value="Zn2/Cys6 DNA-binding domain"/>
    <property type="match status" value="1"/>
</dbReference>
<keyword evidence="4" id="KW-0539">Nucleus</keyword>
<accession>A0A1V6NIU4</accession>
<evidence type="ECO:0000256" key="2">
    <source>
        <dbReference type="ARBA" id="ARBA00023125"/>
    </source>
</evidence>
<dbReference type="AlphaFoldDB" id="A0A1V6NIU4"/>
<evidence type="ECO:0000256" key="5">
    <source>
        <dbReference type="SAM" id="MobiDB-lite"/>
    </source>
</evidence>
<gene>
    <name evidence="7" type="ORF">PENPOL_c007G01123</name>
</gene>
<dbReference type="GO" id="GO:0003677">
    <property type="term" value="F:DNA binding"/>
    <property type="evidence" value="ECO:0007669"/>
    <property type="project" value="UniProtKB-KW"/>
</dbReference>
<feature type="region of interest" description="Disordered" evidence="5">
    <location>
        <begin position="204"/>
        <end position="257"/>
    </location>
</feature>
<dbReference type="CDD" id="cd00067">
    <property type="entry name" value="GAL4"/>
    <property type="match status" value="1"/>
</dbReference>
<feature type="compositionally biased region" description="Basic and acidic residues" evidence="5">
    <location>
        <begin position="68"/>
        <end position="82"/>
    </location>
</feature>